<dbReference type="PROSITE" id="PS00107">
    <property type="entry name" value="PROTEIN_KINASE_ATP"/>
    <property type="match status" value="1"/>
</dbReference>
<dbReference type="FunFam" id="1.10.510.10:FF:000593">
    <property type="entry name" value="Uncharacterized protein"/>
    <property type="match status" value="1"/>
</dbReference>
<dbReference type="CDD" id="cd00192">
    <property type="entry name" value="PTKc"/>
    <property type="match status" value="1"/>
</dbReference>
<feature type="domain" description="Ig-like" evidence="20">
    <location>
        <begin position="355"/>
        <end position="428"/>
    </location>
</feature>
<dbReference type="RefSeq" id="XP_019623202.1">
    <property type="nucleotide sequence ID" value="XM_019767643.1"/>
</dbReference>
<name>A0A6P4YWT6_BRABE</name>
<dbReference type="OrthoDB" id="18487at2759"/>
<dbReference type="SMART" id="SM00181">
    <property type="entry name" value="EGF"/>
    <property type="match status" value="4"/>
</dbReference>
<evidence type="ECO:0000256" key="4">
    <source>
        <dbReference type="ARBA" id="ARBA00022692"/>
    </source>
</evidence>
<evidence type="ECO:0000256" key="13">
    <source>
        <dbReference type="PROSITE-ProRule" id="PRU00076"/>
    </source>
</evidence>
<evidence type="ECO:0000256" key="6">
    <source>
        <dbReference type="ARBA" id="ARBA00022737"/>
    </source>
</evidence>
<dbReference type="PROSITE" id="PS01186">
    <property type="entry name" value="EGF_2"/>
    <property type="match status" value="2"/>
</dbReference>
<dbReference type="GeneID" id="109469200"/>
<dbReference type="InterPro" id="IPR011009">
    <property type="entry name" value="Kinase-like_dom_sf"/>
</dbReference>
<dbReference type="Proteomes" id="UP000515135">
    <property type="component" value="Unplaced"/>
</dbReference>
<evidence type="ECO:0000256" key="11">
    <source>
        <dbReference type="ARBA" id="ARBA00023180"/>
    </source>
</evidence>
<dbReference type="InterPro" id="IPR015919">
    <property type="entry name" value="Cadherin-like_sf"/>
</dbReference>
<dbReference type="Gene3D" id="2.60.40.60">
    <property type="entry name" value="Cadherins"/>
    <property type="match status" value="1"/>
</dbReference>
<keyword evidence="8 15" id="KW-1133">Transmembrane helix</keyword>
<feature type="domain" description="Cadherin" evidence="19">
    <location>
        <begin position="34"/>
        <end position="121"/>
    </location>
</feature>
<dbReference type="InterPro" id="IPR001245">
    <property type="entry name" value="Ser-Thr/Tyr_kinase_cat_dom"/>
</dbReference>
<dbReference type="InterPro" id="IPR000719">
    <property type="entry name" value="Prot_kinase_dom"/>
</dbReference>
<dbReference type="GO" id="GO:0004714">
    <property type="term" value="F:transmembrane receptor protein tyrosine kinase activity"/>
    <property type="evidence" value="ECO:0007669"/>
    <property type="project" value="TreeGrafter"/>
</dbReference>
<proteinExistence type="predicted"/>
<dbReference type="InterPro" id="IPR017441">
    <property type="entry name" value="Protein_kinase_ATP_BS"/>
</dbReference>
<keyword evidence="10 13" id="KW-1015">Disulfide bond</keyword>
<dbReference type="GO" id="GO:0005886">
    <property type="term" value="C:plasma membrane"/>
    <property type="evidence" value="ECO:0007669"/>
    <property type="project" value="TreeGrafter"/>
</dbReference>
<dbReference type="GO" id="GO:0005524">
    <property type="term" value="F:ATP binding"/>
    <property type="evidence" value="ECO:0007669"/>
    <property type="project" value="UniProtKB-UniRule"/>
</dbReference>
<dbReference type="PANTHER" id="PTHR24416">
    <property type="entry name" value="TYROSINE-PROTEIN KINASE RECEPTOR"/>
    <property type="match status" value="1"/>
</dbReference>
<dbReference type="FunFam" id="2.60.40.10:FF:001720">
    <property type="entry name" value="Receptor protein-tyrosine kinase"/>
    <property type="match status" value="1"/>
</dbReference>
<dbReference type="GO" id="GO:0005509">
    <property type="term" value="F:calcium ion binding"/>
    <property type="evidence" value="ECO:0007669"/>
    <property type="project" value="UniProtKB-UniRule"/>
</dbReference>
<dbReference type="InterPro" id="IPR007110">
    <property type="entry name" value="Ig-like_dom"/>
</dbReference>
<dbReference type="Gene3D" id="1.10.510.10">
    <property type="entry name" value="Transferase(Phosphotransferase) domain 1"/>
    <property type="match status" value="1"/>
</dbReference>
<keyword evidence="9 15" id="KW-0472">Membrane</keyword>
<dbReference type="PRINTS" id="PR00109">
    <property type="entry name" value="TYRKINASE"/>
</dbReference>
<reference evidence="22" key="1">
    <citation type="submission" date="2025-08" db="UniProtKB">
        <authorList>
            <consortium name="RefSeq"/>
        </authorList>
    </citation>
    <scope>IDENTIFICATION</scope>
    <source>
        <tissue evidence="22">Gonad</tissue>
    </source>
</reference>
<evidence type="ECO:0000256" key="1">
    <source>
        <dbReference type="ARBA" id="ARBA00004479"/>
    </source>
</evidence>
<feature type="signal peptide" evidence="16">
    <location>
        <begin position="1"/>
        <end position="26"/>
    </location>
</feature>
<feature type="domain" description="Protein kinase" evidence="17">
    <location>
        <begin position="651"/>
        <end position="925"/>
    </location>
</feature>
<dbReference type="Gene3D" id="3.30.200.20">
    <property type="entry name" value="Phosphorylase Kinase, domain 1"/>
    <property type="match status" value="1"/>
</dbReference>
<dbReference type="PROSITE" id="PS00022">
    <property type="entry name" value="EGF_1"/>
    <property type="match status" value="4"/>
</dbReference>
<dbReference type="FunFam" id="2.170.300.10:FF:000022">
    <property type="entry name" value="Uncharacterized protein"/>
    <property type="match status" value="1"/>
</dbReference>
<evidence type="ECO:0000256" key="2">
    <source>
        <dbReference type="ARBA" id="ARBA00022536"/>
    </source>
</evidence>
<keyword evidence="2 13" id="KW-0245">EGF-like domain</keyword>
<keyword evidence="4 15" id="KW-0812">Transmembrane</keyword>
<dbReference type="KEGG" id="bbel:109469200"/>
<evidence type="ECO:0000256" key="10">
    <source>
        <dbReference type="ARBA" id="ARBA00023157"/>
    </source>
</evidence>
<dbReference type="InterPro" id="IPR013783">
    <property type="entry name" value="Ig-like_fold"/>
</dbReference>
<dbReference type="PRINTS" id="PR00011">
    <property type="entry name" value="EGFLAMININ"/>
</dbReference>
<dbReference type="GO" id="GO:0007169">
    <property type="term" value="P:cell surface receptor protein tyrosine kinase signaling pathway"/>
    <property type="evidence" value="ECO:0007669"/>
    <property type="project" value="TreeGrafter"/>
</dbReference>
<dbReference type="PROSITE" id="PS50835">
    <property type="entry name" value="IG_LIKE"/>
    <property type="match status" value="1"/>
</dbReference>
<keyword evidence="6" id="KW-0677">Repeat</keyword>
<feature type="domain" description="EGF-like" evidence="18">
    <location>
        <begin position="318"/>
        <end position="353"/>
    </location>
</feature>
<dbReference type="Gene3D" id="2.60.40.10">
    <property type="entry name" value="Immunoglobulins"/>
    <property type="match status" value="1"/>
</dbReference>
<comment type="caution">
    <text evidence="13">Lacks conserved residue(s) required for the propagation of feature annotation.</text>
</comment>
<keyword evidence="12" id="KW-0106">Calcium</keyword>
<gene>
    <name evidence="22" type="primary">LOC109469200</name>
</gene>
<sequence>MFNMKTGTFVFVFIVHCLVLPERTQCVTQLFAKIPENTAVGEQVIRVQTTTLAAKEEVLCNITDGNIHGRFRVDHCVIEVARPLDFAINGKYTLTVKVAGAFEVCHVDVDVEDVEGYPPIYNDTCEMPVRSHVSKDRKQGHPAFNVDVTSEFMGKTGGIIPHRFNTKNVPNGRHPYSRTVQGYSNDDCLVGVMIAAHHPKDVRTLNGLWITNNGCLRCFHSQDPGYVLDFVLLNNGEYHCPLSKDLDFNHMSHFWRKHKYILFGSFIFQSSKTQHFFCELPQDGLSLLISRDGNDFDEILATHAELEFQPVGCPPNKYGPTCDQNCTCENGARCHGLSGACKCQPGWQGVVCDIPHSTVVITVTPSDSPHIYINGSLVLHCRYFHMEIKKMIWIFPNGTKRWLQKTQEDQVKIESIQSEHNGTYRCTVITEDGVLVNASYELRAVACPPGKMGEFCEDVCNCLHGASCDRWSGCVCPSGWTGTFCQTPCPVGTYGQDCSSECHCQNAVCDPTDGRCNCTEGWYGRDCLNPCSNGLYGWRCRYICGCKNNATCHHVDGSCKCMSPWAGQWCDVVQTGISPLLHILISLFISTLLISVVLLALHKWKRATRIGQDEGVEETQALLELRGKEEDLAQSLQPGWLNRWERSADDLTLDELIGLGTFAHVRKGYLRIDGVDTIVAVKSVRGEDRLCYRAFCREAAILIAVHEQGRAGTGASNIIKLLGVITKSRPKCILLEYAAKHDLLAFIKQQAGHDVVLPLGSLLRYAVHISHALQELRHLRIAHGDVAARNVLITEDDVAKLSDFGLAHDVYTATTYVSSAKKDEDELLPLKWMALESLESREFTCESDVWSFGVLLWEIVTYGEEPIYEHNMQLSCPKLVGILRRGIRLQKPPECPRKLYGVMMACWSEEPSTRPTPEELEHRLTECRHDIDPLFVVEKETTL</sequence>
<dbReference type="InterPro" id="IPR002126">
    <property type="entry name" value="Cadherin-like_dom"/>
</dbReference>
<dbReference type="PROSITE" id="PS50026">
    <property type="entry name" value="EGF_3"/>
    <property type="match status" value="1"/>
</dbReference>
<dbReference type="FunFam" id="2.60.40.60:FF:000273">
    <property type="entry name" value="Uncharacterized protein"/>
    <property type="match status" value="1"/>
</dbReference>
<dbReference type="InterPro" id="IPR000742">
    <property type="entry name" value="EGF"/>
</dbReference>
<evidence type="ECO:0000313" key="22">
    <source>
        <dbReference type="RefSeq" id="XP_019623202.1"/>
    </source>
</evidence>
<dbReference type="Pfam" id="PF07714">
    <property type="entry name" value="PK_Tyr_Ser-Thr"/>
    <property type="match status" value="1"/>
</dbReference>
<comment type="subcellular location">
    <subcellularLocation>
        <location evidence="1">Membrane</location>
        <topology evidence="1">Single-pass type I membrane protein</topology>
    </subcellularLocation>
</comment>
<evidence type="ECO:0000256" key="14">
    <source>
        <dbReference type="PROSITE-ProRule" id="PRU10141"/>
    </source>
</evidence>
<feature type="disulfide bond" evidence="13">
    <location>
        <begin position="343"/>
        <end position="352"/>
    </location>
</feature>
<keyword evidence="7 14" id="KW-0067">ATP-binding</keyword>
<evidence type="ECO:0000256" key="15">
    <source>
        <dbReference type="SAM" id="Phobius"/>
    </source>
</evidence>
<dbReference type="InterPro" id="IPR050122">
    <property type="entry name" value="RTK"/>
</dbReference>
<dbReference type="SUPFAM" id="SSF56112">
    <property type="entry name" value="Protein kinase-like (PK-like)"/>
    <property type="match status" value="1"/>
</dbReference>
<evidence type="ECO:0000256" key="9">
    <source>
        <dbReference type="ARBA" id="ARBA00023136"/>
    </source>
</evidence>
<keyword evidence="11" id="KW-0325">Glycoprotein</keyword>
<dbReference type="GO" id="GO:0007156">
    <property type="term" value="P:homophilic cell adhesion via plasma membrane adhesion molecules"/>
    <property type="evidence" value="ECO:0007669"/>
    <property type="project" value="InterPro"/>
</dbReference>
<dbReference type="Gene3D" id="2.170.300.10">
    <property type="entry name" value="Tie2 ligand-binding domain superfamily"/>
    <property type="match status" value="2"/>
</dbReference>
<dbReference type="PROSITE" id="PS50268">
    <property type="entry name" value="CADHERIN_2"/>
    <property type="match status" value="1"/>
</dbReference>
<dbReference type="InterPro" id="IPR036179">
    <property type="entry name" value="Ig-like_dom_sf"/>
</dbReference>
<dbReference type="GO" id="GO:0043235">
    <property type="term" value="C:receptor complex"/>
    <property type="evidence" value="ECO:0007669"/>
    <property type="project" value="TreeGrafter"/>
</dbReference>
<evidence type="ECO:0000259" key="18">
    <source>
        <dbReference type="PROSITE" id="PS50026"/>
    </source>
</evidence>
<evidence type="ECO:0000256" key="7">
    <source>
        <dbReference type="ARBA" id="ARBA00022840"/>
    </source>
</evidence>
<dbReference type="SUPFAM" id="SSF49313">
    <property type="entry name" value="Cadherin-like"/>
    <property type="match status" value="1"/>
</dbReference>
<evidence type="ECO:0000256" key="16">
    <source>
        <dbReference type="SAM" id="SignalP"/>
    </source>
</evidence>
<evidence type="ECO:0000259" key="19">
    <source>
        <dbReference type="PROSITE" id="PS50268"/>
    </source>
</evidence>
<organism evidence="21 22">
    <name type="scientific">Branchiostoma belcheri</name>
    <name type="common">Amphioxus</name>
    <dbReference type="NCBI Taxonomy" id="7741"/>
    <lineage>
        <taxon>Eukaryota</taxon>
        <taxon>Metazoa</taxon>
        <taxon>Chordata</taxon>
        <taxon>Cephalochordata</taxon>
        <taxon>Leptocardii</taxon>
        <taxon>Amphioxiformes</taxon>
        <taxon>Branchiostomatidae</taxon>
        <taxon>Branchiostoma</taxon>
    </lineage>
</organism>
<keyword evidence="21" id="KW-1185">Reference proteome</keyword>
<keyword evidence="3" id="KW-0597">Phosphoprotein</keyword>
<evidence type="ECO:0000256" key="8">
    <source>
        <dbReference type="ARBA" id="ARBA00022989"/>
    </source>
</evidence>
<dbReference type="SUPFAM" id="SSF48726">
    <property type="entry name" value="Immunoglobulin"/>
    <property type="match status" value="1"/>
</dbReference>
<feature type="transmembrane region" description="Helical" evidence="15">
    <location>
        <begin position="580"/>
        <end position="601"/>
    </location>
</feature>
<keyword evidence="5 16" id="KW-0732">Signal</keyword>
<feature type="binding site" evidence="14">
    <location>
        <position position="682"/>
    </location>
    <ligand>
        <name>ATP</name>
        <dbReference type="ChEBI" id="CHEBI:30616"/>
    </ligand>
</feature>
<feature type="chain" id="PRO_5028425117" evidence="16">
    <location>
        <begin position="27"/>
        <end position="943"/>
    </location>
</feature>
<evidence type="ECO:0000259" key="20">
    <source>
        <dbReference type="PROSITE" id="PS50835"/>
    </source>
</evidence>
<protein>
    <submittedName>
        <fullName evidence="22">Uncharacterized protein LOC109469200</fullName>
    </submittedName>
</protein>
<accession>A0A6P4YWT6</accession>
<dbReference type="PANTHER" id="PTHR24416:SF617">
    <property type="entry name" value="RET ONCOGENE, ISOFORM A"/>
    <property type="match status" value="1"/>
</dbReference>
<evidence type="ECO:0000256" key="12">
    <source>
        <dbReference type="PROSITE-ProRule" id="PRU00043"/>
    </source>
</evidence>
<dbReference type="FunFam" id="2.170.300.10:FF:000041">
    <property type="entry name" value="Tyrosine protein kinase receptor tie-1, putative"/>
    <property type="match status" value="1"/>
</dbReference>
<dbReference type="AlphaFoldDB" id="A0A6P4YWT6"/>
<evidence type="ECO:0000313" key="21">
    <source>
        <dbReference type="Proteomes" id="UP000515135"/>
    </source>
</evidence>
<evidence type="ECO:0000259" key="17">
    <source>
        <dbReference type="PROSITE" id="PS50011"/>
    </source>
</evidence>
<dbReference type="PROSITE" id="PS50011">
    <property type="entry name" value="PROTEIN_KINASE_DOM"/>
    <property type="match status" value="1"/>
</dbReference>
<keyword evidence="14" id="KW-0547">Nucleotide-binding</keyword>
<evidence type="ECO:0000256" key="5">
    <source>
        <dbReference type="ARBA" id="ARBA00022729"/>
    </source>
</evidence>
<dbReference type="CDD" id="cd11304">
    <property type="entry name" value="Cadherin_repeat"/>
    <property type="match status" value="1"/>
</dbReference>
<evidence type="ECO:0000256" key="3">
    <source>
        <dbReference type="ARBA" id="ARBA00022553"/>
    </source>
</evidence>